<gene>
    <name evidence="2" type="ORF">K5L01_13095</name>
</gene>
<dbReference type="Pfam" id="PF13692">
    <property type="entry name" value="Glyco_trans_1_4"/>
    <property type="match status" value="1"/>
</dbReference>
<dbReference type="SUPFAM" id="SSF53756">
    <property type="entry name" value="UDP-Glycosyltransferase/glycogen phosphorylase"/>
    <property type="match status" value="1"/>
</dbReference>
<dbReference type="RefSeq" id="WP_250065047.1">
    <property type="nucleotide sequence ID" value="NZ_JAIKTS010000005.1"/>
</dbReference>
<organism evidence="2 3">
    <name type="scientific">Stenotrophomonas mori</name>
    <dbReference type="NCBI Taxonomy" id="2871096"/>
    <lineage>
        <taxon>Bacteria</taxon>
        <taxon>Pseudomonadati</taxon>
        <taxon>Pseudomonadota</taxon>
        <taxon>Gammaproteobacteria</taxon>
        <taxon>Lysobacterales</taxon>
        <taxon>Lysobacteraceae</taxon>
        <taxon>Stenotrophomonas</taxon>
    </lineage>
</organism>
<dbReference type="EMBL" id="JAIKTS010000005">
    <property type="protein sequence ID" value="MCL7715576.1"/>
    <property type="molecule type" value="Genomic_DNA"/>
</dbReference>
<dbReference type="Gene3D" id="3.40.50.2000">
    <property type="entry name" value="Glycogen Phosphorylase B"/>
    <property type="match status" value="2"/>
</dbReference>
<protein>
    <submittedName>
        <fullName evidence="2">Glycosyltransferase family 4 protein</fullName>
    </submittedName>
</protein>
<comment type="caution">
    <text evidence="2">The sequence shown here is derived from an EMBL/GenBank/DDBJ whole genome shotgun (WGS) entry which is preliminary data.</text>
</comment>
<reference evidence="2 3" key="1">
    <citation type="submission" date="2021-08" db="EMBL/GenBank/DDBJ databases">
        <title>Novel members of of the genus Stenotrophomonas from differernt environment.</title>
        <authorList>
            <person name="Deng Y."/>
        </authorList>
    </citation>
    <scope>NUCLEOTIDE SEQUENCE [LARGE SCALE GENOMIC DNA]</scope>
    <source>
        <strain evidence="2 3">CPCC 101365</strain>
    </source>
</reference>
<dbReference type="Proteomes" id="UP001431235">
    <property type="component" value="Unassembled WGS sequence"/>
</dbReference>
<proteinExistence type="predicted"/>
<keyword evidence="1" id="KW-0808">Transferase</keyword>
<keyword evidence="3" id="KW-1185">Reference proteome</keyword>
<name>A0ABT0SJR7_9GAMM</name>
<dbReference type="PANTHER" id="PTHR46401:SF2">
    <property type="entry name" value="GLYCOSYLTRANSFERASE WBBK-RELATED"/>
    <property type="match status" value="1"/>
</dbReference>
<dbReference type="PANTHER" id="PTHR46401">
    <property type="entry name" value="GLYCOSYLTRANSFERASE WBBK-RELATED"/>
    <property type="match status" value="1"/>
</dbReference>
<sequence length="368" mass="39463">MRIGIDYRPVTAAPYSGIARQVLALEQALLASGRGELVRFSMAPLQHPHRATACCPARDVPAGGLHRPQARLAFEIGFLPKALAGQGIDLYIATANSGLPWPRPRGLKRQVQLLHDLFQLTLAGRHASRLHGLVYGTMDRALIGHALRAADAVWTPSQYSAGQAAQLFPRSAGKLSVLPNAVAPPAPPDAPRDPALPDRYWLVVGTREPRKNIPFLLEHWQALRAGGLPLPDLVLVGDPGDVPAPMAGLPGLHWRGGLDDAGLSRLYHDAERLWHPATAEGFGLPVIEALACGTPVAVATGSALDEITPHQALRFDPRDAGALRDALRAAATGRRAEEGGPVLQAAAARYAPAHYRRRVLQLLDEVLR</sequence>
<evidence type="ECO:0000256" key="1">
    <source>
        <dbReference type="ARBA" id="ARBA00022679"/>
    </source>
</evidence>
<evidence type="ECO:0000313" key="2">
    <source>
        <dbReference type="EMBL" id="MCL7715576.1"/>
    </source>
</evidence>
<dbReference type="CDD" id="cd03809">
    <property type="entry name" value="GT4_MtfB-like"/>
    <property type="match status" value="1"/>
</dbReference>
<accession>A0ABT0SJR7</accession>
<evidence type="ECO:0000313" key="3">
    <source>
        <dbReference type="Proteomes" id="UP001431235"/>
    </source>
</evidence>